<feature type="transmembrane region" description="Helical" evidence="6">
    <location>
        <begin position="250"/>
        <end position="273"/>
    </location>
</feature>
<dbReference type="EMBL" id="CP060096">
    <property type="protein sequence ID" value="QSZ28274.1"/>
    <property type="molecule type" value="Genomic_DNA"/>
</dbReference>
<evidence type="ECO:0000256" key="4">
    <source>
        <dbReference type="ARBA" id="ARBA00022989"/>
    </source>
</evidence>
<dbReference type="GO" id="GO:0016020">
    <property type="term" value="C:membrane"/>
    <property type="evidence" value="ECO:0007669"/>
    <property type="project" value="UniProtKB-SubCell"/>
</dbReference>
<proteinExistence type="inferred from homology"/>
<protein>
    <submittedName>
        <fullName evidence="7">AI-2E family transporter</fullName>
    </submittedName>
</protein>
<comment type="similarity">
    <text evidence="2">Belongs to the autoinducer-2 exporter (AI-2E) (TC 2.A.86) family.</text>
</comment>
<keyword evidence="4 6" id="KW-1133">Transmembrane helix</keyword>
<evidence type="ECO:0000256" key="5">
    <source>
        <dbReference type="ARBA" id="ARBA00023136"/>
    </source>
</evidence>
<reference evidence="7" key="1">
    <citation type="submission" date="2020-08" db="EMBL/GenBank/DDBJ databases">
        <title>Genomic insights into the carbon and energy metabolism of the first obligate autotrophic acetogenic bacterium Aceticella autotrophica gen. nov., sp. nov.</title>
        <authorList>
            <person name="Toshchakov S.V."/>
            <person name="Elcheninov A.G."/>
            <person name="Kublanov I.V."/>
            <person name="Frolov E.N."/>
            <person name="Lebedinsky A.V."/>
        </authorList>
    </citation>
    <scope>NUCLEOTIDE SEQUENCE</scope>
    <source>
        <strain evidence="7">3443-3Ac</strain>
    </source>
</reference>
<dbReference type="PANTHER" id="PTHR21716:SF62">
    <property type="entry name" value="TRANSPORT PROTEIN YDBI-RELATED"/>
    <property type="match status" value="1"/>
</dbReference>
<comment type="subcellular location">
    <subcellularLocation>
        <location evidence="1">Membrane</location>
        <topology evidence="1">Multi-pass membrane protein</topology>
    </subcellularLocation>
</comment>
<keyword evidence="5 6" id="KW-0472">Membrane</keyword>
<keyword evidence="8" id="KW-1185">Reference proteome</keyword>
<sequence length="330" mass="37898">MIKELMTKDIFQKIVALVIMIIILYAMKDLLNLFLLTFILSYIFYNIQNYIFKNLKKFISRKIIAIFIYLLFVFFVILFFYKYMPLVINQLFVIADEISHFDINEYKLNPAIESIVKGINIQAYLNEGTKYLMGVVKNIGLVGLDLFLAFILSLFFNLDKEEIIDFFNRFEDSKISFLIKQYKIFGKSFLNSFGKVLQTQLLISLINGVLSAIMLTIMGFPQVLGLGAMIFLLGLIPIAGVWISMIPLCIIAFNIGGLIKVIDVIIMITLLHGLEGYVLNPKLMALKIKLPTFMTFLILLISEHFFGIWGLLIGIPMFVFLLDLLDVKLK</sequence>
<dbReference type="InterPro" id="IPR002549">
    <property type="entry name" value="AI-2E-like"/>
</dbReference>
<dbReference type="Pfam" id="PF01594">
    <property type="entry name" value="AI-2E_transport"/>
    <property type="match status" value="1"/>
</dbReference>
<evidence type="ECO:0000256" key="1">
    <source>
        <dbReference type="ARBA" id="ARBA00004141"/>
    </source>
</evidence>
<keyword evidence="3 6" id="KW-0812">Transmembrane</keyword>
<evidence type="ECO:0000256" key="6">
    <source>
        <dbReference type="SAM" id="Phobius"/>
    </source>
</evidence>
<dbReference type="GO" id="GO:0055085">
    <property type="term" value="P:transmembrane transport"/>
    <property type="evidence" value="ECO:0007669"/>
    <property type="project" value="TreeGrafter"/>
</dbReference>
<name>A0A975AXI8_9THEO</name>
<dbReference type="AlphaFoldDB" id="A0A975AXI8"/>
<dbReference type="Proteomes" id="UP000671913">
    <property type="component" value="Chromosome"/>
</dbReference>
<feature type="transmembrane region" description="Helical" evidence="6">
    <location>
        <begin position="226"/>
        <end position="243"/>
    </location>
</feature>
<evidence type="ECO:0000313" key="8">
    <source>
        <dbReference type="Proteomes" id="UP000671913"/>
    </source>
</evidence>
<evidence type="ECO:0000256" key="3">
    <source>
        <dbReference type="ARBA" id="ARBA00022692"/>
    </source>
</evidence>
<feature type="transmembrane region" description="Helical" evidence="6">
    <location>
        <begin position="63"/>
        <end position="81"/>
    </location>
</feature>
<organism evidence="7 8">
    <name type="scientific">Aceticella autotrophica</name>
    <dbReference type="NCBI Taxonomy" id="2755338"/>
    <lineage>
        <taxon>Bacteria</taxon>
        <taxon>Bacillati</taxon>
        <taxon>Bacillota</taxon>
        <taxon>Clostridia</taxon>
        <taxon>Thermoanaerobacterales</taxon>
        <taxon>Thermoanaerobacteraceae</taxon>
        <taxon>Aceticella</taxon>
    </lineage>
</organism>
<accession>A0A975AXI8</accession>
<feature type="transmembrane region" description="Helical" evidence="6">
    <location>
        <begin position="139"/>
        <end position="158"/>
    </location>
</feature>
<dbReference type="PANTHER" id="PTHR21716">
    <property type="entry name" value="TRANSMEMBRANE PROTEIN"/>
    <property type="match status" value="1"/>
</dbReference>
<dbReference type="KEGG" id="aaut:ACETAC_00815"/>
<feature type="transmembrane region" description="Helical" evidence="6">
    <location>
        <begin position="293"/>
        <end position="322"/>
    </location>
</feature>
<evidence type="ECO:0000256" key="2">
    <source>
        <dbReference type="ARBA" id="ARBA00009773"/>
    </source>
</evidence>
<evidence type="ECO:0000313" key="7">
    <source>
        <dbReference type="EMBL" id="QSZ28274.1"/>
    </source>
</evidence>
<gene>
    <name evidence="7" type="ORF">ACETAC_00815</name>
</gene>
<feature type="transmembrane region" description="Helical" evidence="6">
    <location>
        <begin position="201"/>
        <end position="220"/>
    </location>
</feature>